<feature type="region of interest" description="Disordered" evidence="2">
    <location>
        <begin position="541"/>
        <end position="599"/>
    </location>
</feature>
<feature type="compositionally biased region" description="Basic and acidic residues" evidence="2">
    <location>
        <begin position="988"/>
        <end position="1019"/>
    </location>
</feature>
<evidence type="ECO:0000259" key="3">
    <source>
        <dbReference type="PROSITE" id="PS51406"/>
    </source>
</evidence>
<feature type="compositionally biased region" description="Basic and acidic residues" evidence="2">
    <location>
        <begin position="289"/>
        <end position="329"/>
    </location>
</feature>
<dbReference type="InterPro" id="IPR014716">
    <property type="entry name" value="Fibrinogen_a/b/g_C_1"/>
</dbReference>
<feature type="compositionally biased region" description="Polar residues" evidence="2">
    <location>
        <begin position="796"/>
        <end position="806"/>
    </location>
</feature>
<keyword evidence="5" id="KW-1185">Reference proteome</keyword>
<dbReference type="InterPro" id="IPR050373">
    <property type="entry name" value="Fibrinogen_C-term_domain"/>
</dbReference>
<feature type="compositionally biased region" description="Polar residues" evidence="2">
    <location>
        <begin position="557"/>
        <end position="576"/>
    </location>
</feature>
<evidence type="ECO:0000313" key="4">
    <source>
        <dbReference type="EMBL" id="WAR19211.1"/>
    </source>
</evidence>
<dbReference type="PROSITE" id="PS51406">
    <property type="entry name" value="FIBRINOGEN_C_2"/>
    <property type="match status" value="1"/>
</dbReference>
<dbReference type="InterPro" id="IPR036056">
    <property type="entry name" value="Fibrinogen-like_C"/>
</dbReference>
<feature type="region of interest" description="Disordered" evidence="2">
    <location>
        <begin position="44"/>
        <end position="73"/>
    </location>
</feature>
<reference evidence="4" key="1">
    <citation type="submission" date="2022-11" db="EMBL/GenBank/DDBJ databases">
        <title>Centuries of genome instability and evolution in soft-shell clam transmissible cancer (bioRxiv).</title>
        <authorList>
            <person name="Hart S.F.M."/>
            <person name="Yonemitsu M.A."/>
            <person name="Giersch R.M."/>
            <person name="Beal B.F."/>
            <person name="Arriagada G."/>
            <person name="Davis B.W."/>
            <person name="Ostrander E.A."/>
            <person name="Goff S.P."/>
            <person name="Metzger M.J."/>
        </authorList>
    </citation>
    <scope>NUCLEOTIDE SEQUENCE</scope>
    <source>
        <strain evidence="4">MELC-2E11</strain>
        <tissue evidence="4">Siphon/mantle</tissue>
    </source>
</reference>
<feature type="region of interest" description="Disordered" evidence="2">
    <location>
        <begin position="179"/>
        <end position="198"/>
    </location>
</feature>
<feature type="domain" description="Fibrinogen C-terminal" evidence="3">
    <location>
        <begin position="1189"/>
        <end position="1411"/>
    </location>
</feature>
<protein>
    <submittedName>
        <fullName evidence="4">FBCDB-like protein</fullName>
    </submittedName>
</protein>
<accession>A0ABY7FIY2</accession>
<dbReference type="SMART" id="SM00186">
    <property type="entry name" value="FBG"/>
    <property type="match status" value="1"/>
</dbReference>
<evidence type="ECO:0000256" key="2">
    <source>
        <dbReference type="SAM" id="MobiDB-lite"/>
    </source>
</evidence>
<name>A0ABY7FIY2_MYAAR</name>
<sequence length="1414" mass="160720">MRNSIDNLVLNSANGIEQRMIDCTVIQMYNDMLKEKFDYTPSTSGMVMEESESDENPTEGNEQTTNADGGVLNDDKLVDSSESVVDMVDNKNQEVVVQVKMNHKSDINEEIEKGLDINNQENTQYNNESDEAIGKEYEENTLVEDIDEINNDLPAAGDFDDLGEYDYADIGSDLDDTEFIDDDSDIKQTRDERQRHAEKDGKRLLPVGVCYAFGCALTDVFSNYHDADNDMERENIPKTDTGVLVQGTENQDNTNLKMETRRYSVSSDTHKVLDNELAHNENDVDPSDENDKGNDLHDVDIEGDRTFLNDNKEETSNKENDILNEEEIKPSFSPTSDSNLNYDQPFDSTLLPNPDEQNGIDVNKEMLQEDGHLDSKINNEKNSVQLEQIKEKILNIEGYDVKHSTQRDESKSAFDSVNVEKMIEEKTNNYFKKLQSIEILIMKLENQLLLESLNKQNHSSTITRLENHILRLENELLKMSKTYHDLKEEAEHLSQRQNKYLELAYKEQAKKSASEIADKSDKSLELISHHQSRIKELAEVLENPAVPGVHDSKNDNNSEMSDTSNEINDQVENQRYGSEFSDKSYAKTGNGIEDGENDITNSVDNAMALDKSNDRDQIQPNDSKFPDKPDVKTETDIKDDENDIIDVVSNTIAPDKGNYQDQDQPNDSDFPDKSDFITKYGIKGDENDKNDIVGNTITPVKTDDRDQIQSDSEFQDKSDVKIKTENKGDEKAKNDIVGNTITPVKTDDRDQIQSDSEFQDKPDIKTKNHENDKIDVLGNNIASPSEPSHRNKEAQSIDTPEGTNDVSGLRYGKNKPENEHTSSSSSREKNADTDSITGGAKIDIASIDNADLLNELQKYKFVGYDKEGKPVFRLKEEAKQLKDTIIHAAEGKLLNGKENDKAKFESINENSVVQQAETNRVNDENSNGSREAETNLTKNTKTDAGQDESKQGSSQDKIDMTMNQIDTSAQDNVRIVKNRANTNEIAEETDKQVTNENEKVSRDESTQGQNEEKLPKKIDTPGTNDESQDDSKQGSLEKELTQETHKQEAFSQPEKLGEQVYEQKKTLDKTVEEKPLKHEEDKENVLTDQKNETIDAKTVAEDEQKADVKSEMKSTVSEEKDKAIKREEEKQQGKQSDKTEKMQQSEKQEKTKDKEDDSTLNKDKSKGQTGTNDTKDGRTERKKPIHIDLEKSGDSKDCYDFYVRGNRRDGLYKVRPTGIEKQVEVFCDMRRGGWTVIQRRQDGTTNFFQTWEEYKNGFGGLYGEHWLGNDNIHYLTNQDYYQLRVDLMDWDKNKKYAEFDFFLVDNEDYGYTVHVEGYTGDAGDGLTKHDGSKFSTKDVDNDKVVKEFGGSCAKRFHGAGWYYKCYASNLNGKFYKGGKIPEKRFDGVTWKPWTGPNYSLKKVEMKIRPLSAKD</sequence>
<organism evidence="4 5">
    <name type="scientific">Mya arenaria</name>
    <name type="common">Soft-shell clam</name>
    <dbReference type="NCBI Taxonomy" id="6604"/>
    <lineage>
        <taxon>Eukaryota</taxon>
        <taxon>Metazoa</taxon>
        <taxon>Spiralia</taxon>
        <taxon>Lophotrochozoa</taxon>
        <taxon>Mollusca</taxon>
        <taxon>Bivalvia</taxon>
        <taxon>Autobranchia</taxon>
        <taxon>Heteroconchia</taxon>
        <taxon>Euheterodonta</taxon>
        <taxon>Imparidentia</taxon>
        <taxon>Neoheterodontei</taxon>
        <taxon>Myida</taxon>
        <taxon>Myoidea</taxon>
        <taxon>Myidae</taxon>
        <taxon>Mya</taxon>
    </lineage>
</organism>
<dbReference type="PANTHER" id="PTHR19143">
    <property type="entry name" value="FIBRINOGEN/TENASCIN/ANGIOPOEITIN"/>
    <property type="match status" value="1"/>
</dbReference>
<dbReference type="Gene3D" id="3.90.215.10">
    <property type="entry name" value="Gamma Fibrinogen, chain A, domain 1"/>
    <property type="match status" value="1"/>
</dbReference>
<feature type="compositionally biased region" description="Basic and acidic residues" evidence="2">
    <location>
        <begin position="1029"/>
        <end position="1048"/>
    </location>
</feature>
<feature type="region of interest" description="Disordered" evidence="2">
    <location>
        <begin position="275"/>
        <end position="339"/>
    </location>
</feature>
<feature type="compositionally biased region" description="Basic and acidic residues" evidence="2">
    <location>
        <begin position="745"/>
        <end position="775"/>
    </location>
</feature>
<proteinExistence type="predicted"/>
<dbReference type="EMBL" id="CP111022">
    <property type="protein sequence ID" value="WAR19211.1"/>
    <property type="molecule type" value="Genomic_DNA"/>
</dbReference>
<dbReference type="Pfam" id="PF00147">
    <property type="entry name" value="Fibrinogen_C"/>
    <property type="match status" value="1"/>
</dbReference>
<feature type="region of interest" description="Disordered" evidence="2">
    <location>
        <begin position="905"/>
        <end position="1185"/>
    </location>
</feature>
<feature type="compositionally biased region" description="Basic and acidic residues" evidence="2">
    <location>
        <begin position="701"/>
        <end position="734"/>
    </location>
</feature>
<dbReference type="InterPro" id="IPR002181">
    <property type="entry name" value="Fibrinogen_a/b/g_C_dom"/>
</dbReference>
<evidence type="ECO:0000256" key="1">
    <source>
        <dbReference type="SAM" id="Coils"/>
    </source>
</evidence>
<dbReference type="SUPFAM" id="SSF56496">
    <property type="entry name" value="Fibrinogen C-terminal domain-like"/>
    <property type="match status" value="1"/>
</dbReference>
<evidence type="ECO:0000313" key="5">
    <source>
        <dbReference type="Proteomes" id="UP001164746"/>
    </source>
</evidence>
<feature type="compositionally biased region" description="Basic and acidic residues" evidence="2">
    <location>
        <begin position="670"/>
        <end position="691"/>
    </location>
</feature>
<dbReference type="CDD" id="cd00087">
    <property type="entry name" value="FReD"/>
    <property type="match status" value="1"/>
</dbReference>
<feature type="compositionally biased region" description="Basic and acidic residues" evidence="2">
    <location>
        <begin position="814"/>
        <end position="832"/>
    </location>
</feature>
<feature type="compositionally biased region" description="Basic and acidic residues" evidence="2">
    <location>
        <begin position="185"/>
        <end position="198"/>
    </location>
</feature>
<feature type="compositionally biased region" description="Polar residues" evidence="2">
    <location>
        <begin position="951"/>
        <end position="971"/>
    </location>
</feature>
<keyword evidence="1" id="KW-0175">Coiled coil</keyword>
<feature type="compositionally biased region" description="Polar residues" evidence="2">
    <location>
        <begin position="58"/>
        <end position="67"/>
    </location>
</feature>
<feature type="compositionally biased region" description="Basic and acidic residues" evidence="2">
    <location>
        <begin position="624"/>
        <end position="636"/>
    </location>
</feature>
<dbReference type="Proteomes" id="UP001164746">
    <property type="component" value="Chromosome 11"/>
</dbReference>
<dbReference type="PANTHER" id="PTHR19143:SF459">
    <property type="entry name" value="FIBRINOGEN C-TERMINAL DOMAIN-CONTAINING PROTEIN"/>
    <property type="match status" value="1"/>
</dbReference>
<feature type="region of interest" description="Disordered" evidence="2">
    <location>
        <begin position="611"/>
        <end position="838"/>
    </location>
</feature>
<feature type="compositionally biased region" description="Polar residues" evidence="2">
    <location>
        <begin position="907"/>
        <end position="943"/>
    </location>
</feature>
<feature type="compositionally biased region" description="Basic and acidic residues" evidence="2">
    <location>
        <begin position="1055"/>
        <end position="1166"/>
    </location>
</feature>
<feature type="coiled-coil region" evidence="1">
    <location>
        <begin position="455"/>
        <end position="503"/>
    </location>
</feature>
<gene>
    <name evidence="4" type="ORF">MAR_001049</name>
</gene>